<name>A0A0F9IFC1_9ZZZZ</name>
<feature type="domain" description="Pyrroline-5-carboxylate reductase catalytic N-terminal" evidence="1">
    <location>
        <begin position="4"/>
        <end position="83"/>
    </location>
</feature>
<dbReference type="SUPFAM" id="SSF48179">
    <property type="entry name" value="6-phosphogluconate dehydrogenase C-terminal domain-like"/>
    <property type="match status" value="1"/>
</dbReference>
<organism evidence="3">
    <name type="scientific">marine sediment metagenome</name>
    <dbReference type="NCBI Taxonomy" id="412755"/>
    <lineage>
        <taxon>unclassified sequences</taxon>
        <taxon>metagenomes</taxon>
        <taxon>ecological metagenomes</taxon>
    </lineage>
</organism>
<dbReference type="InterPro" id="IPR028939">
    <property type="entry name" value="P5C_Rdtase_cat_N"/>
</dbReference>
<evidence type="ECO:0000259" key="2">
    <source>
        <dbReference type="Pfam" id="PF10728"/>
    </source>
</evidence>
<dbReference type="PANTHER" id="PTHR40459:SF1">
    <property type="entry name" value="CONSERVED HYPOTHETICAL ALANINE AND LEUCINE RICH PROTEIN"/>
    <property type="match status" value="1"/>
</dbReference>
<comment type="caution">
    <text evidence="3">The sequence shown here is derived from an EMBL/GenBank/DDBJ whole genome shotgun (WGS) entry which is preliminary data.</text>
</comment>
<dbReference type="InterPro" id="IPR036291">
    <property type="entry name" value="NAD(P)-bd_dom_sf"/>
</dbReference>
<dbReference type="EMBL" id="LAZR01014226">
    <property type="protein sequence ID" value="KKM18419.1"/>
    <property type="molecule type" value="Genomic_DNA"/>
</dbReference>
<dbReference type="InterPro" id="IPR037108">
    <property type="entry name" value="TM1727-like_C_sf"/>
</dbReference>
<dbReference type="AlphaFoldDB" id="A0A0F9IFC1"/>
<dbReference type="Pfam" id="PF10728">
    <property type="entry name" value="DUF2520"/>
    <property type="match status" value="1"/>
</dbReference>
<dbReference type="Pfam" id="PF03807">
    <property type="entry name" value="F420_oxidored"/>
    <property type="match status" value="1"/>
</dbReference>
<evidence type="ECO:0000259" key="1">
    <source>
        <dbReference type="Pfam" id="PF03807"/>
    </source>
</evidence>
<feature type="non-terminal residue" evidence="3">
    <location>
        <position position="1"/>
    </location>
</feature>
<dbReference type="InterPro" id="IPR008927">
    <property type="entry name" value="6-PGluconate_DH-like_C_sf"/>
</dbReference>
<evidence type="ECO:0000313" key="3">
    <source>
        <dbReference type="EMBL" id="KKM18419.1"/>
    </source>
</evidence>
<dbReference type="PANTHER" id="PTHR40459">
    <property type="entry name" value="CONSERVED HYPOTHETICAL ALANINE AND LEUCINE RICH PROTEIN"/>
    <property type="match status" value="1"/>
</dbReference>
<protein>
    <recommendedName>
        <fullName evidence="4">DUF2520 domain-containing protein</fullName>
    </recommendedName>
</protein>
<sequence length="252" mass="28328">KMIRVSILGTGNVAMHLRQLFLELKDVEVVQIVGRNTKILQSLEERTAITSNFEDILDADIFIIAVNDDAIAKVSQFLKDKKGLVVHTSGSVSMDTLSQCKRYGVFYPVQTFSKHRKVDFKSVPICVEAQDDRDVLLLETLANKVSDAVYQVNSKQRKALHLGAVFVNNFTNHLFHIGQQICEENELPTAILQPLIQETSAKITNLSPYDAQTGPARRGDFKTIEDHLEQLNGSEFQDVYATMSASIEKLYR</sequence>
<reference evidence="3" key="1">
    <citation type="journal article" date="2015" name="Nature">
        <title>Complex archaea that bridge the gap between prokaryotes and eukaryotes.</title>
        <authorList>
            <person name="Spang A."/>
            <person name="Saw J.H."/>
            <person name="Jorgensen S.L."/>
            <person name="Zaremba-Niedzwiedzka K."/>
            <person name="Martijn J."/>
            <person name="Lind A.E."/>
            <person name="van Eijk R."/>
            <person name="Schleper C."/>
            <person name="Guy L."/>
            <person name="Ettema T.J."/>
        </authorList>
    </citation>
    <scope>NUCLEOTIDE SEQUENCE</scope>
</reference>
<dbReference type="Gene3D" id="3.40.50.720">
    <property type="entry name" value="NAD(P)-binding Rossmann-like Domain"/>
    <property type="match status" value="1"/>
</dbReference>
<accession>A0A0F9IFC1</accession>
<proteinExistence type="predicted"/>
<gene>
    <name evidence="3" type="ORF">LCGC14_1665910</name>
</gene>
<dbReference type="Gene3D" id="1.10.1040.20">
    <property type="entry name" value="ProC-like, C-terminal domain"/>
    <property type="match status" value="1"/>
</dbReference>
<feature type="domain" description="DUF2520" evidence="2">
    <location>
        <begin position="123"/>
        <end position="246"/>
    </location>
</feature>
<evidence type="ECO:0008006" key="4">
    <source>
        <dbReference type="Google" id="ProtNLM"/>
    </source>
</evidence>
<dbReference type="InterPro" id="IPR018931">
    <property type="entry name" value="DUF2520"/>
</dbReference>
<dbReference type="SUPFAM" id="SSF51735">
    <property type="entry name" value="NAD(P)-binding Rossmann-fold domains"/>
    <property type="match status" value="1"/>
</dbReference>